<keyword evidence="12" id="KW-1015">Disulfide bond</keyword>
<keyword evidence="13" id="KW-0675">Receptor</keyword>
<dbReference type="GO" id="GO:0043235">
    <property type="term" value="C:receptor complex"/>
    <property type="evidence" value="ECO:0007669"/>
    <property type="project" value="TreeGrafter"/>
</dbReference>
<feature type="binding site" evidence="19">
    <location>
        <position position="775"/>
    </location>
    <ligand>
        <name>Mg(2+)</name>
        <dbReference type="ChEBI" id="CHEBI:18420"/>
    </ligand>
</feature>
<keyword evidence="14" id="KW-0325">Glycoprotein</keyword>
<dbReference type="PANTHER" id="PTHR24416">
    <property type="entry name" value="TYROSINE-PROTEIN KINASE RECEPTOR"/>
    <property type="match status" value="1"/>
</dbReference>
<proteinExistence type="predicted"/>
<evidence type="ECO:0000256" key="15">
    <source>
        <dbReference type="ARBA" id="ARBA00023319"/>
    </source>
</evidence>
<evidence type="ECO:0000256" key="8">
    <source>
        <dbReference type="ARBA" id="ARBA00022840"/>
    </source>
</evidence>
<evidence type="ECO:0000256" key="21">
    <source>
        <dbReference type="PROSITE-ProRule" id="PRU10141"/>
    </source>
</evidence>
<dbReference type="FunFam" id="3.30.200.20:FF:001298">
    <property type="entry name" value="Uncharacterized protein"/>
    <property type="match status" value="1"/>
</dbReference>
<keyword evidence="3" id="KW-0597">Phosphoprotein</keyword>
<comment type="catalytic activity">
    <reaction evidence="16">
        <text>L-tyrosyl-[protein] + ATP = O-phospho-L-tyrosyl-[protein] + ADP + H(+)</text>
        <dbReference type="Rhea" id="RHEA:10596"/>
        <dbReference type="Rhea" id="RHEA-COMP:10136"/>
        <dbReference type="Rhea" id="RHEA-COMP:20101"/>
        <dbReference type="ChEBI" id="CHEBI:15378"/>
        <dbReference type="ChEBI" id="CHEBI:30616"/>
        <dbReference type="ChEBI" id="CHEBI:46858"/>
        <dbReference type="ChEBI" id="CHEBI:61978"/>
        <dbReference type="ChEBI" id="CHEBI:456216"/>
        <dbReference type="EC" id="2.7.10.1"/>
    </reaction>
</comment>
<evidence type="ECO:0000256" key="18">
    <source>
        <dbReference type="PIRSR" id="PIRSR000615-2"/>
    </source>
</evidence>
<dbReference type="Gene3D" id="3.30.200.20">
    <property type="entry name" value="Phosphorylase Kinase, domain 1"/>
    <property type="match status" value="1"/>
</dbReference>
<comment type="caution">
    <text evidence="25">The sequence shown here is derived from an EMBL/GenBank/DDBJ whole genome shotgun (WGS) entry which is preliminary data.</text>
</comment>
<sequence length="1017" mass="114660">MVFKVLLTLTVLALSWNQQGLAKELNKNQGIMIPNVKDQIVDIKSNITITCMFIHSATIVWTLPKVTTIADENRSNRLNYATSMNVTHISSTMTLMNARTTDTGEYECKLQQFPELFVRQYIYVNAKKDLVFFSESLEKFKFKQGQRKEIPCKPTHPEVRVTVKRTNRFRATNENLSKEELQQDLLNVTNTKWEFDKEKGLTLNKATLNNYGQYECIGKKGNVTYSKLFSIVVEGVELTRNDSSSDDDVLEGSNVTLVCRAYSFSTPPKWAYYRMTNGSKEELVFINETISSSSQLDGFQIVTENYTATGEVASIRNYKSLLQLNNVTKKMPTKFQCMDGNLNETAIRTSIENAPILSFNVIVPQAPFIVDPNNSTISLVMGQQQILKCVGHAIPAPTFQWLKDGNVISRVENVLSTGNSSFLTLQGMTGENGTYACRLSNGLHESFKYFAVNFAEESPMQTIIISVVVISVVVLIIAIGTSIKFYHDKKNNLFPGARALLRGNPNEINEDLCLDDQVEILPYDVRWEFPRNRLKLGIQLGAGCFGRVVKAEAVGVKDCEESVKTVAVKMVRSQTNVAALEALVSELKIMIHLGAHLNVVNLLGACTKSIIKGELLVIVEYCRYGNLQTYLIKHRKNFINQVDEFGYLLSDAEMQERNTAIILKKDCPGDENQIKIQEQFEVKYVVEKTTSVPASATSLTIEDDKVPGQTDGEGCSGDVNPVSFGVCQQDPDAANNVRELTMSTTDLISWSFQIARGMDYLASKKVLHGDLAARNVLLADDGVAKVADFGMARKMYYEGNYQQSGEKLMPVKWMAVESLTDRIFSTQSDVWSYGVFLWELFTLGKVPYPGMEANHQLIRQLENGYRMEKPNFAPNYIGEIMSGCWKLDPNDRFTFSQIEEKISSQMESAVTDDYLNLKMTYEKFNKEKANVSSTEPLGLAKTLDCKEKVAKRHSLPSRINSSTAQMKTKLSKKFSLKETPESVDCEPLPCNDNKPENFFRRLGRRFSLYYEFREIFV</sequence>
<dbReference type="GO" id="GO:0007169">
    <property type="term" value="P:cell surface receptor protein tyrosine kinase signaling pathway"/>
    <property type="evidence" value="ECO:0007669"/>
    <property type="project" value="InterPro"/>
</dbReference>
<feature type="domain" description="Protein kinase" evidence="23">
    <location>
        <begin position="534"/>
        <end position="915"/>
    </location>
</feature>
<evidence type="ECO:0000313" key="25">
    <source>
        <dbReference type="EMBL" id="CAH0111100.1"/>
    </source>
</evidence>
<dbReference type="GO" id="GO:0046872">
    <property type="term" value="F:metal ion binding"/>
    <property type="evidence" value="ECO:0007669"/>
    <property type="project" value="UniProtKB-KW"/>
</dbReference>
<evidence type="ECO:0000256" key="19">
    <source>
        <dbReference type="PIRSR" id="PIRSR000615-3"/>
    </source>
</evidence>
<keyword evidence="7" id="KW-0418">Kinase</keyword>
<dbReference type="InterPro" id="IPR036179">
    <property type="entry name" value="Ig-like_dom_sf"/>
</dbReference>
<dbReference type="InterPro" id="IPR008266">
    <property type="entry name" value="Tyr_kinase_AS"/>
</dbReference>
<feature type="domain" description="Ig-like" evidence="24">
    <location>
        <begin position="367"/>
        <end position="453"/>
    </location>
</feature>
<dbReference type="InterPro" id="IPR001824">
    <property type="entry name" value="Tyr_kinase_rcpt_3_CS"/>
</dbReference>
<dbReference type="Gene3D" id="2.60.40.10">
    <property type="entry name" value="Immunoglobulins"/>
    <property type="match status" value="3"/>
</dbReference>
<keyword evidence="8 18" id="KW-0067">ATP-binding</keyword>
<evidence type="ECO:0000256" key="17">
    <source>
        <dbReference type="PIRSR" id="PIRSR000615-1"/>
    </source>
</evidence>
<dbReference type="GO" id="GO:0005524">
    <property type="term" value="F:ATP binding"/>
    <property type="evidence" value="ECO:0007669"/>
    <property type="project" value="UniProtKB-UniRule"/>
</dbReference>
<dbReference type="PROSITE" id="PS00240">
    <property type="entry name" value="RECEPTOR_TYR_KIN_III"/>
    <property type="match status" value="1"/>
</dbReference>
<evidence type="ECO:0000256" key="4">
    <source>
        <dbReference type="ARBA" id="ARBA00022679"/>
    </source>
</evidence>
<evidence type="ECO:0000256" key="5">
    <source>
        <dbReference type="ARBA" id="ARBA00022692"/>
    </source>
</evidence>
<dbReference type="PANTHER" id="PTHR24416:SF600">
    <property type="entry name" value="PDGF- AND VEGF-RECEPTOR RELATED, ISOFORM J"/>
    <property type="match status" value="1"/>
</dbReference>
<evidence type="ECO:0000256" key="6">
    <source>
        <dbReference type="ARBA" id="ARBA00022741"/>
    </source>
</evidence>
<feature type="binding site" evidence="18">
    <location>
        <position position="774"/>
    </location>
    <ligand>
        <name>ATP</name>
        <dbReference type="ChEBI" id="CHEBI:30616"/>
    </ligand>
</feature>
<dbReference type="InterPro" id="IPR017441">
    <property type="entry name" value="Protein_kinase_ATP_BS"/>
</dbReference>
<keyword evidence="9" id="KW-1133">Transmembrane helix</keyword>
<gene>
    <name evidence="25" type="ORF">DGAL_LOCUS14710</name>
</gene>
<dbReference type="Gene3D" id="1.10.510.10">
    <property type="entry name" value="Transferase(Phosphotransferase) domain 1"/>
    <property type="match status" value="1"/>
</dbReference>
<evidence type="ECO:0000256" key="14">
    <source>
        <dbReference type="ARBA" id="ARBA00023180"/>
    </source>
</evidence>
<dbReference type="PROSITE" id="PS00107">
    <property type="entry name" value="PROTEIN_KINASE_ATP"/>
    <property type="match status" value="1"/>
</dbReference>
<dbReference type="InterPro" id="IPR003599">
    <property type="entry name" value="Ig_sub"/>
</dbReference>
<feature type="binding site" evidence="18">
    <location>
        <begin position="541"/>
        <end position="548"/>
    </location>
    <ligand>
        <name>ATP</name>
        <dbReference type="ChEBI" id="CHEBI:30616"/>
    </ligand>
</feature>
<feature type="signal peptide" evidence="22">
    <location>
        <begin position="1"/>
        <end position="22"/>
    </location>
</feature>
<evidence type="ECO:0000259" key="23">
    <source>
        <dbReference type="PROSITE" id="PS50011"/>
    </source>
</evidence>
<dbReference type="InterPro" id="IPR007110">
    <property type="entry name" value="Ig-like_dom"/>
</dbReference>
<evidence type="ECO:0000313" key="26">
    <source>
        <dbReference type="Proteomes" id="UP000789390"/>
    </source>
</evidence>
<dbReference type="Pfam" id="PF13927">
    <property type="entry name" value="Ig_3"/>
    <property type="match status" value="1"/>
</dbReference>
<dbReference type="InterPro" id="IPR011009">
    <property type="entry name" value="Kinase-like_dom_sf"/>
</dbReference>
<keyword evidence="19" id="KW-0460">Magnesium</keyword>
<dbReference type="PROSITE" id="PS50835">
    <property type="entry name" value="IG_LIKE"/>
    <property type="match status" value="1"/>
</dbReference>
<evidence type="ECO:0000256" key="12">
    <source>
        <dbReference type="ARBA" id="ARBA00023157"/>
    </source>
</evidence>
<keyword evidence="4" id="KW-0808">Transferase</keyword>
<dbReference type="PROSITE" id="PS00109">
    <property type="entry name" value="PROTEIN_KINASE_TYR"/>
    <property type="match status" value="1"/>
</dbReference>
<feature type="site" description="Important for interaction with phosphotyrosine-binding proteins" evidence="20">
    <location>
        <position position="914"/>
    </location>
</feature>
<evidence type="ECO:0000256" key="10">
    <source>
        <dbReference type="ARBA" id="ARBA00023136"/>
    </source>
</evidence>
<accession>A0A8J2S7P2</accession>
<keyword evidence="5" id="KW-0812">Transmembrane</keyword>
<dbReference type="SUPFAM" id="SSF48726">
    <property type="entry name" value="Immunoglobulin"/>
    <property type="match status" value="2"/>
</dbReference>
<dbReference type="FunFam" id="1.10.510.10:FF:000373">
    <property type="entry name" value="Receptor protein-tyrosine kinase"/>
    <property type="match status" value="1"/>
</dbReference>
<comment type="subcellular location">
    <subcellularLocation>
        <location evidence="1">Membrane</location>
        <topology evidence="1">Single-pass type I membrane protein</topology>
    </subcellularLocation>
</comment>
<dbReference type="PROSITE" id="PS50011">
    <property type="entry name" value="PROTEIN_KINASE_DOM"/>
    <property type="match status" value="1"/>
</dbReference>
<dbReference type="InterPro" id="IPR013783">
    <property type="entry name" value="Ig-like_fold"/>
</dbReference>
<feature type="binding site" evidence="19">
    <location>
        <position position="788"/>
    </location>
    <ligand>
        <name>Mg(2+)</name>
        <dbReference type="ChEBI" id="CHEBI:18420"/>
    </ligand>
</feature>
<evidence type="ECO:0000256" key="3">
    <source>
        <dbReference type="ARBA" id="ARBA00022553"/>
    </source>
</evidence>
<keyword evidence="6 18" id="KW-0547">Nucleotide-binding</keyword>
<dbReference type="InterPro" id="IPR050122">
    <property type="entry name" value="RTK"/>
</dbReference>
<dbReference type="EMBL" id="CAKKLH010000310">
    <property type="protein sequence ID" value="CAH0111100.1"/>
    <property type="molecule type" value="Genomic_DNA"/>
</dbReference>
<dbReference type="InterPro" id="IPR000719">
    <property type="entry name" value="Prot_kinase_dom"/>
</dbReference>
<evidence type="ECO:0000256" key="20">
    <source>
        <dbReference type="PIRSR" id="PIRSR000615-4"/>
    </source>
</evidence>
<dbReference type="EC" id="2.7.10.1" evidence="2"/>
<dbReference type="SMART" id="SM00408">
    <property type="entry name" value="IGc2"/>
    <property type="match status" value="2"/>
</dbReference>
<dbReference type="SMART" id="SM00409">
    <property type="entry name" value="IG"/>
    <property type="match status" value="3"/>
</dbReference>
<feature type="binding site" evidence="18 21">
    <location>
        <position position="569"/>
    </location>
    <ligand>
        <name>ATP</name>
        <dbReference type="ChEBI" id="CHEBI:30616"/>
    </ligand>
</feature>
<dbReference type="Proteomes" id="UP000789390">
    <property type="component" value="Unassembled WGS sequence"/>
</dbReference>
<evidence type="ECO:0000256" key="11">
    <source>
        <dbReference type="ARBA" id="ARBA00023137"/>
    </source>
</evidence>
<feature type="chain" id="PRO_5035237530" description="receptor protein-tyrosine kinase" evidence="22">
    <location>
        <begin position="23"/>
        <end position="1017"/>
    </location>
</feature>
<evidence type="ECO:0000256" key="13">
    <source>
        <dbReference type="ARBA" id="ARBA00023170"/>
    </source>
</evidence>
<keyword evidence="10" id="KW-0472">Membrane</keyword>
<evidence type="ECO:0000256" key="1">
    <source>
        <dbReference type="ARBA" id="ARBA00004479"/>
    </source>
</evidence>
<reference evidence="25" key="1">
    <citation type="submission" date="2021-11" db="EMBL/GenBank/DDBJ databases">
        <authorList>
            <person name="Schell T."/>
        </authorList>
    </citation>
    <scope>NUCLEOTIDE SEQUENCE</scope>
    <source>
        <strain evidence="25">M5</strain>
    </source>
</reference>
<dbReference type="AlphaFoldDB" id="A0A8J2S7P2"/>
<dbReference type="GO" id="GO:0005886">
    <property type="term" value="C:plasma membrane"/>
    <property type="evidence" value="ECO:0007669"/>
    <property type="project" value="TreeGrafter"/>
</dbReference>
<dbReference type="PIRSF" id="PIRSF000615">
    <property type="entry name" value="TyrPK_CSF1-R"/>
    <property type="match status" value="1"/>
</dbReference>
<keyword evidence="11" id="KW-0829">Tyrosine-protein kinase</keyword>
<dbReference type="GO" id="GO:0004714">
    <property type="term" value="F:transmembrane receptor protein tyrosine kinase activity"/>
    <property type="evidence" value="ECO:0007669"/>
    <property type="project" value="UniProtKB-EC"/>
</dbReference>
<evidence type="ECO:0000259" key="24">
    <source>
        <dbReference type="PROSITE" id="PS50835"/>
    </source>
</evidence>
<evidence type="ECO:0000256" key="22">
    <source>
        <dbReference type="SAM" id="SignalP"/>
    </source>
</evidence>
<protein>
    <recommendedName>
        <fullName evidence="2">receptor protein-tyrosine kinase</fullName>
        <ecNumber evidence="2">2.7.10.1</ecNumber>
    </recommendedName>
</protein>
<keyword evidence="26" id="KW-1185">Reference proteome</keyword>
<dbReference type="InterPro" id="IPR003598">
    <property type="entry name" value="Ig_sub2"/>
</dbReference>
<dbReference type="SUPFAM" id="SSF56112">
    <property type="entry name" value="Protein kinase-like (PK-like)"/>
    <property type="match status" value="1"/>
</dbReference>
<evidence type="ECO:0000256" key="2">
    <source>
        <dbReference type="ARBA" id="ARBA00011902"/>
    </source>
</evidence>
<dbReference type="OrthoDB" id="6346038at2759"/>
<keyword evidence="15" id="KW-0393">Immunoglobulin domain</keyword>
<dbReference type="InterPro" id="IPR001245">
    <property type="entry name" value="Ser-Thr/Tyr_kinase_cat_dom"/>
</dbReference>
<dbReference type="Pfam" id="PF07714">
    <property type="entry name" value="PK_Tyr_Ser-Thr"/>
    <property type="match status" value="1"/>
</dbReference>
<dbReference type="CDD" id="cd00096">
    <property type="entry name" value="Ig"/>
    <property type="match status" value="1"/>
</dbReference>
<keyword evidence="22" id="KW-0732">Signal</keyword>
<organism evidence="25 26">
    <name type="scientific">Daphnia galeata</name>
    <dbReference type="NCBI Taxonomy" id="27404"/>
    <lineage>
        <taxon>Eukaryota</taxon>
        <taxon>Metazoa</taxon>
        <taxon>Ecdysozoa</taxon>
        <taxon>Arthropoda</taxon>
        <taxon>Crustacea</taxon>
        <taxon>Branchiopoda</taxon>
        <taxon>Diplostraca</taxon>
        <taxon>Cladocera</taxon>
        <taxon>Anomopoda</taxon>
        <taxon>Daphniidae</taxon>
        <taxon>Daphnia</taxon>
    </lineage>
</organism>
<evidence type="ECO:0000256" key="9">
    <source>
        <dbReference type="ARBA" id="ARBA00022989"/>
    </source>
</evidence>
<name>A0A8J2S7P2_9CRUS</name>
<evidence type="ECO:0000256" key="7">
    <source>
        <dbReference type="ARBA" id="ARBA00022777"/>
    </source>
</evidence>
<keyword evidence="19" id="KW-0479">Metal-binding</keyword>
<feature type="active site" description="Proton acceptor" evidence="17">
    <location>
        <position position="770"/>
    </location>
</feature>
<evidence type="ECO:0000256" key="16">
    <source>
        <dbReference type="ARBA" id="ARBA00051243"/>
    </source>
</evidence>